<feature type="transmembrane region" description="Helical" evidence="6">
    <location>
        <begin position="95"/>
        <end position="116"/>
    </location>
</feature>
<evidence type="ECO:0000256" key="2">
    <source>
        <dbReference type="ARBA" id="ARBA00009853"/>
    </source>
</evidence>
<evidence type="ECO:0000313" key="8">
    <source>
        <dbReference type="EMBL" id="NYS25866.1"/>
    </source>
</evidence>
<feature type="transmembrane region" description="Helical" evidence="6">
    <location>
        <begin position="36"/>
        <end position="58"/>
    </location>
</feature>
<evidence type="ECO:0000313" key="9">
    <source>
        <dbReference type="Proteomes" id="UP000529417"/>
    </source>
</evidence>
<dbReference type="EMBL" id="JACBXS010000027">
    <property type="protein sequence ID" value="NYS25866.1"/>
    <property type="molecule type" value="Genomic_DNA"/>
</dbReference>
<accession>A0A7Z0KZZ3</accession>
<dbReference type="RefSeq" id="WP_179906665.1">
    <property type="nucleotide sequence ID" value="NZ_JACBXS010000027.1"/>
</dbReference>
<evidence type="ECO:0000256" key="3">
    <source>
        <dbReference type="ARBA" id="ARBA00022692"/>
    </source>
</evidence>
<dbReference type="Proteomes" id="UP000529417">
    <property type="component" value="Unassembled WGS sequence"/>
</dbReference>
<organism evidence="8 9">
    <name type="scientific">Rhabdonatronobacter sediminivivens</name>
    <dbReference type="NCBI Taxonomy" id="2743469"/>
    <lineage>
        <taxon>Bacteria</taxon>
        <taxon>Pseudomonadati</taxon>
        <taxon>Pseudomonadota</taxon>
        <taxon>Alphaproteobacteria</taxon>
        <taxon>Rhodobacterales</taxon>
        <taxon>Paracoccaceae</taxon>
        <taxon>Rhabdonatronobacter</taxon>
    </lineage>
</organism>
<dbReference type="PANTHER" id="PTHR22911">
    <property type="entry name" value="ACYL-MALONYL CONDENSING ENZYME-RELATED"/>
    <property type="match status" value="1"/>
</dbReference>
<feature type="transmembrane region" description="Helical" evidence="6">
    <location>
        <begin position="70"/>
        <end position="89"/>
    </location>
</feature>
<keyword evidence="9" id="KW-1185">Reference proteome</keyword>
<dbReference type="InterPro" id="IPR037185">
    <property type="entry name" value="EmrE-like"/>
</dbReference>
<dbReference type="PANTHER" id="PTHR22911:SF6">
    <property type="entry name" value="SOLUTE CARRIER FAMILY 35 MEMBER G1"/>
    <property type="match status" value="1"/>
</dbReference>
<evidence type="ECO:0000256" key="4">
    <source>
        <dbReference type="ARBA" id="ARBA00022989"/>
    </source>
</evidence>
<dbReference type="AlphaFoldDB" id="A0A7Z0KZZ3"/>
<evidence type="ECO:0000256" key="6">
    <source>
        <dbReference type="SAM" id="Phobius"/>
    </source>
</evidence>
<comment type="caution">
    <text evidence="8">The sequence shown here is derived from an EMBL/GenBank/DDBJ whole genome shotgun (WGS) entry which is preliminary data.</text>
</comment>
<dbReference type="Pfam" id="PF00892">
    <property type="entry name" value="EamA"/>
    <property type="match status" value="1"/>
</dbReference>
<feature type="transmembrane region" description="Helical" evidence="6">
    <location>
        <begin position="263"/>
        <end position="281"/>
    </location>
</feature>
<name>A0A7Z0KZZ3_9RHOB</name>
<comment type="subcellular location">
    <subcellularLocation>
        <location evidence="1">Membrane</location>
        <topology evidence="1">Multi-pass membrane protein</topology>
    </subcellularLocation>
</comment>
<feature type="transmembrane region" description="Helical" evidence="6">
    <location>
        <begin position="241"/>
        <end position="257"/>
    </location>
</feature>
<comment type="similarity">
    <text evidence="2">Belongs to the drug/metabolite transporter (DMT) superfamily. 10 TMS drug/metabolite exporter (DME) (TC 2.A.7.3) family.</text>
</comment>
<sequence length="299" mass="32570">MKDDNIRAALLMMAGTGAYTVNDVFVKLLGDQLPMFQIIVLRGVFVTLFFGALVWRARAGFAGLERRDRWLVLARSTSEALAAWFFLTALLNMPIANVTAILQVLPLSVALAAFLFLREPLGWRRLSAIMVGFGGVMLIVRPGAEGFNIFAVYAIIAVVLITMRDLTTRMMSRSVPSVLVAFSASVGVTGFGVLGSMTEAWVMPSGAGLLWLAGAVLTLIGGYLMTIMAMRVGELTFAAPFRYAALLVALILGWLVFAEWPDSLTLTGAAIVVATGVYTLYRERVLRQRMRRKLPGQTP</sequence>
<dbReference type="GO" id="GO:0016020">
    <property type="term" value="C:membrane"/>
    <property type="evidence" value="ECO:0007669"/>
    <property type="project" value="UniProtKB-SubCell"/>
</dbReference>
<keyword evidence="3 6" id="KW-0812">Transmembrane</keyword>
<keyword evidence="5 6" id="KW-0472">Membrane</keyword>
<feature type="domain" description="EamA" evidence="7">
    <location>
        <begin position="8"/>
        <end position="140"/>
    </location>
</feature>
<evidence type="ECO:0000256" key="5">
    <source>
        <dbReference type="ARBA" id="ARBA00023136"/>
    </source>
</evidence>
<feature type="transmembrane region" description="Helical" evidence="6">
    <location>
        <begin position="175"/>
        <end position="197"/>
    </location>
</feature>
<dbReference type="SUPFAM" id="SSF103481">
    <property type="entry name" value="Multidrug resistance efflux transporter EmrE"/>
    <property type="match status" value="2"/>
</dbReference>
<keyword evidence="4 6" id="KW-1133">Transmembrane helix</keyword>
<evidence type="ECO:0000256" key="1">
    <source>
        <dbReference type="ARBA" id="ARBA00004141"/>
    </source>
</evidence>
<feature type="transmembrane region" description="Helical" evidence="6">
    <location>
        <begin position="146"/>
        <end position="163"/>
    </location>
</feature>
<gene>
    <name evidence="8" type="ORF">HUK65_12785</name>
</gene>
<dbReference type="InterPro" id="IPR000620">
    <property type="entry name" value="EamA_dom"/>
</dbReference>
<proteinExistence type="inferred from homology"/>
<feature type="transmembrane region" description="Helical" evidence="6">
    <location>
        <begin position="123"/>
        <end position="140"/>
    </location>
</feature>
<feature type="transmembrane region" description="Helical" evidence="6">
    <location>
        <begin position="209"/>
        <end position="229"/>
    </location>
</feature>
<protein>
    <submittedName>
        <fullName evidence="8">DMT family transporter</fullName>
    </submittedName>
</protein>
<evidence type="ECO:0000259" key="7">
    <source>
        <dbReference type="Pfam" id="PF00892"/>
    </source>
</evidence>
<reference evidence="8 9" key="1">
    <citation type="journal article" date="2000" name="Arch. Microbiol.">
        <title>Rhodobaca bogoriensis gen. nov. and sp. nov., an alkaliphilic purple nonsulfur bacterium from African Rift Valley soda lakes.</title>
        <authorList>
            <person name="Milford A.D."/>
            <person name="Achenbach L.A."/>
            <person name="Jung D.O."/>
            <person name="Madigan M.T."/>
        </authorList>
    </citation>
    <scope>NUCLEOTIDE SEQUENCE [LARGE SCALE GENOMIC DNA]</scope>
    <source>
        <strain evidence="8 9">2376</strain>
    </source>
</reference>